<evidence type="ECO:0000313" key="2">
    <source>
        <dbReference type="Proteomes" id="UP000199072"/>
    </source>
</evidence>
<name>A0A1G7GL90_9SPHI</name>
<dbReference type="OrthoDB" id="799682at2"/>
<dbReference type="EMBL" id="FNAI01000010">
    <property type="protein sequence ID" value="SDE88896.1"/>
    <property type="molecule type" value="Genomic_DNA"/>
</dbReference>
<dbReference type="Proteomes" id="UP000199072">
    <property type="component" value="Unassembled WGS sequence"/>
</dbReference>
<accession>A0A1G7GL90</accession>
<dbReference type="STRING" id="1391627.SAMN05216464_110198"/>
<gene>
    <name evidence="1" type="ORF">SAMN05216464_110198</name>
</gene>
<dbReference type="RefSeq" id="WP_091152139.1">
    <property type="nucleotide sequence ID" value="NZ_FNAI01000010.1"/>
</dbReference>
<evidence type="ECO:0000313" key="1">
    <source>
        <dbReference type="EMBL" id="SDE88896.1"/>
    </source>
</evidence>
<dbReference type="AlphaFoldDB" id="A0A1G7GL90"/>
<protein>
    <submittedName>
        <fullName evidence="1">Uncharacterized protein</fullName>
    </submittedName>
</protein>
<sequence>MQKITSRFLSLNTQDFFKGLIVTVASAVFALVAESVEKGQFTFDYTSIWHTAVAAGMAYLGKQFFTPAQAVISIQ</sequence>
<keyword evidence="2" id="KW-1185">Reference proteome</keyword>
<reference evidence="1 2" key="1">
    <citation type="submission" date="2016-10" db="EMBL/GenBank/DDBJ databases">
        <authorList>
            <person name="de Groot N.N."/>
        </authorList>
    </citation>
    <scope>NUCLEOTIDE SEQUENCE [LARGE SCALE GENOMIC DNA]</scope>
    <source>
        <strain evidence="1 2">47C3B</strain>
    </source>
</reference>
<organism evidence="1 2">
    <name type="scientific">Mucilaginibacter pineti</name>
    <dbReference type="NCBI Taxonomy" id="1391627"/>
    <lineage>
        <taxon>Bacteria</taxon>
        <taxon>Pseudomonadati</taxon>
        <taxon>Bacteroidota</taxon>
        <taxon>Sphingobacteriia</taxon>
        <taxon>Sphingobacteriales</taxon>
        <taxon>Sphingobacteriaceae</taxon>
        <taxon>Mucilaginibacter</taxon>
    </lineage>
</organism>
<proteinExistence type="predicted"/>